<organism evidence="1 2">
    <name type="scientific">Polyangium fumosum</name>
    <dbReference type="NCBI Taxonomy" id="889272"/>
    <lineage>
        <taxon>Bacteria</taxon>
        <taxon>Pseudomonadati</taxon>
        <taxon>Myxococcota</taxon>
        <taxon>Polyangia</taxon>
        <taxon>Polyangiales</taxon>
        <taxon>Polyangiaceae</taxon>
        <taxon>Polyangium</taxon>
    </lineage>
</organism>
<gene>
    <name evidence="1" type="ORF">E8A74_21630</name>
</gene>
<dbReference type="RefSeq" id="WP_136930953.1">
    <property type="nucleotide sequence ID" value="NZ_SSMQ01000022.1"/>
</dbReference>
<reference evidence="1 2" key="1">
    <citation type="submission" date="2019-04" db="EMBL/GenBank/DDBJ databases">
        <authorList>
            <person name="Li Y."/>
            <person name="Wang J."/>
        </authorList>
    </citation>
    <scope>NUCLEOTIDE SEQUENCE [LARGE SCALE GENOMIC DNA]</scope>
    <source>
        <strain evidence="1 2">DSM 14668</strain>
    </source>
</reference>
<proteinExistence type="predicted"/>
<comment type="caution">
    <text evidence="1">The sequence shown here is derived from an EMBL/GenBank/DDBJ whole genome shotgun (WGS) entry which is preliminary data.</text>
</comment>
<dbReference type="Gene3D" id="3.10.129.10">
    <property type="entry name" value="Hotdog Thioesterase"/>
    <property type="match status" value="1"/>
</dbReference>
<evidence type="ECO:0008006" key="3">
    <source>
        <dbReference type="Google" id="ProtNLM"/>
    </source>
</evidence>
<dbReference type="InterPro" id="IPR029069">
    <property type="entry name" value="HotDog_dom_sf"/>
</dbReference>
<dbReference type="Proteomes" id="UP000309215">
    <property type="component" value="Unassembled WGS sequence"/>
</dbReference>
<name>A0A4U1J9S7_9BACT</name>
<dbReference type="EMBL" id="SSMQ01000022">
    <property type="protein sequence ID" value="TKD05146.1"/>
    <property type="molecule type" value="Genomic_DNA"/>
</dbReference>
<accession>A0A4U1J9S7</accession>
<dbReference type="OrthoDB" id="5511369at2"/>
<keyword evidence="2" id="KW-1185">Reference proteome</keyword>
<sequence>MTFIPAEPEVPEAQRAAGPLVLRYEDISQNGKLLLDAMPVVLGPSVWRAVWQRGAAPALAAEGIVPILSRFVIEGGEGPLSVMSKVEGDGRFQIAHTVGADGAVERLMLNMWCDVYGEAGRTHGPPPANAGERLLAGRVFAEHVITRPFGPPEARKITRVSVPGLPEVPPDRHAWRPPEASIELPPGARWLDDAFTLDATHVLFGLDHTDSNQHVNSLVYPRLFVDAALRRLWDHGWKNPQIARAAEIAYRKPSFAGERVRVALRAFARDDAAGVAAILMSDEEAQGPIEKARPRVFARMWFGES</sequence>
<dbReference type="SUPFAM" id="SSF54637">
    <property type="entry name" value="Thioesterase/thiol ester dehydrase-isomerase"/>
    <property type="match status" value="1"/>
</dbReference>
<protein>
    <recommendedName>
        <fullName evidence="3">Acyl-CoA thioesterase</fullName>
    </recommendedName>
</protein>
<dbReference type="AlphaFoldDB" id="A0A4U1J9S7"/>
<evidence type="ECO:0000313" key="2">
    <source>
        <dbReference type="Proteomes" id="UP000309215"/>
    </source>
</evidence>
<evidence type="ECO:0000313" key="1">
    <source>
        <dbReference type="EMBL" id="TKD05146.1"/>
    </source>
</evidence>